<keyword evidence="4" id="KW-1185">Reference proteome</keyword>
<name>A0ABV0B4R9_9SPHN</name>
<dbReference type="Proteomes" id="UP001427805">
    <property type="component" value="Unassembled WGS sequence"/>
</dbReference>
<comment type="caution">
    <text evidence="3">The sequence shown here is derived from an EMBL/GenBank/DDBJ whole genome shotgun (WGS) entry which is preliminary data.</text>
</comment>
<gene>
    <name evidence="3" type="ORF">TPR58_03115</name>
</gene>
<dbReference type="RefSeq" id="WP_346245156.1">
    <property type="nucleotide sequence ID" value="NZ_JBDIZK010000002.1"/>
</dbReference>
<reference evidence="3 4" key="1">
    <citation type="submission" date="2024-05" db="EMBL/GenBank/DDBJ databases">
        <title>Sphingomonas sp. HF-S3 16S ribosomal RNA gene Genome sequencing and assembly.</title>
        <authorList>
            <person name="Lee H."/>
        </authorList>
    </citation>
    <scope>NUCLEOTIDE SEQUENCE [LARGE SCALE GENOMIC DNA]</scope>
    <source>
        <strain evidence="3 4">HF-S3</strain>
    </source>
</reference>
<keyword evidence="1" id="KW-0472">Membrane</keyword>
<evidence type="ECO:0000259" key="2">
    <source>
        <dbReference type="PROSITE" id="PS51724"/>
    </source>
</evidence>
<feature type="domain" description="SPOR" evidence="2">
    <location>
        <begin position="158"/>
        <end position="239"/>
    </location>
</feature>
<evidence type="ECO:0000256" key="1">
    <source>
        <dbReference type="SAM" id="Phobius"/>
    </source>
</evidence>
<dbReference type="SUPFAM" id="SSF110997">
    <property type="entry name" value="Sporulation related repeat"/>
    <property type="match status" value="1"/>
</dbReference>
<feature type="transmembrane region" description="Helical" evidence="1">
    <location>
        <begin position="32"/>
        <end position="53"/>
    </location>
</feature>
<organism evidence="3 4">
    <name type="scientific">Sphingomonas rustica</name>
    <dbReference type="NCBI Taxonomy" id="3103142"/>
    <lineage>
        <taxon>Bacteria</taxon>
        <taxon>Pseudomonadati</taxon>
        <taxon>Pseudomonadota</taxon>
        <taxon>Alphaproteobacteria</taxon>
        <taxon>Sphingomonadales</taxon>
        <taxon>Sphingomonadaceae</taxon>
        <taxon>Sphingomonas</taxon>
    </lineage>
</organism>
<protein>
    <submittedName>
        <fullName evidence="3">SPOR domain-containing protein</fullName>
    </submittedName>
</protein>
<dbReference type="InterPro" id="IPR036680">
    <property type="entry name" value="SPOR-like_sf"/>
</dbReference>
<accession>A0ABV0B4R9</accession>
<dbReference type="Gene3D" id="3.30.70.1070">
    <property type="entry name" value="Sporulation related repeat"/>
    <property type="match status" value="1"/>
</dbReference>
<keyword evidence="1" id="KW-0812">Transmembrane</keyword>
<keyword evidence="1" id="KW-1133">Transmembrane helix</keyword>
<evidence type="ECO:0000313" key="3">
    <source>
        <dbReference type="EMBL" id="MEN3746145.1"/>
    </source>
</evidence>
<dbReference type="Pfam" id="PF05036">
    <property type="entry name" value="SPOR"/>
    <property type="match status" value="1"/>
</dbReference>
<dbReference type="InterPro" id="IPR007730">
    <property type="entry name" value="SPOR-like_dom"/>
</dbReference>
<proteinExistence type="predicted"/>
<dbReference type="PROSITE" id="PS51724">
    <property type="entry name" value="SPOR"/>
    <property type="match status" value="1"/>
</dbReference>
<evidence type="ECO:0000313" key="4">
    <source>
        <dbReference type="Proteomes" id="UP001427805"/>
    </source>
</evidence>
<sequence>MRSELGPRDDGYLPWLDTVEEEYREKPGIGRVVLLALLGIAVIGSVIAVVWWLQNQGGQQGDGQLIEAPPGDYKVKPDDVGGMKVDGEGGTAFATGEGAIVNASIDPARAPEAPIDVQKAQAPKSRAAPEARKASVAVPAGAAALTARAPGVRAAPAAPASGSSVVQLGAFPDAQRAETAWRALADKFPALARLGKSVERAEKDGKPIYRLRVNSGSTTQAREICAKLQAAQTSCYVVN</sequence>
<dbReference type="EMBL" id="JBDIZK010000002">
    <property type="protein sequence ID" value="MEN3746145.1"/>
    <property type="molecule type" value="Genomic_DNA"/>
</dbReference>